<evidence type="ECO:0000313" key="2">
    <source>
        <dbReference type="EMBL" id="ATZ17835.1"/>
    </source>
</evidence>
<gene>
    <name evidence="2" type="ORF">EMELA_v1c02620</name>
</gene>
<evidence type="ECO:0000256" key="1">
    <source>
        <dbReference type="SAM" id="Phobius"/>
    </source>
</evidence>
<evidence type="ECO:0000313" key="3">
    <source>
        <dbReference type="Proteomes" id="UP000231896"/>
    </source>
</evidence>
<reference evidence="2 3" key="1">
    <citation type="submission" date="2017-11" db="EMBL/GenBank/DDBJ databases">
        <title>Genome sequence of Entomoplasma melaleucae M1 (ATCC 49191).</title>
        <authorList>
            <person name="Lo W.-S."/>
            <person name="Gasparich G.E."/>
            <person name="Kuo C.-H."/>
        </authorList>
    </citation>
    <scope>NUCLEOTIDE SEQUENCE [LARGE SCALE GENOMIC DNA]</scope>
    <source>
        <strain evidence="2 3">M1</strain>
    </source>
</reference>
<keyword evidence="1" id="KW-1133">Transmembrane helix</keyword>
<keyword evidence="3" id="KW-1185">Reference proteome</keyword>
<keyword evidence="1" id="KW-0812">Transmembrane</keyword>
<sequence length="88" mass="10173">MSGSMTISIICLIVLSFVFSIILGILAINKYRFFKKESKEKDFSTDRNDIKTKNKKEFKKLFEIYLIIFSANVLLVNVLVMIGFLTQI</sequence>
<accession>A0A2K8NVG1</accession>
<feature type="transmembrane region" description="Helical" evidence="1">
    <location>
        <begin position="6"/>
        <end position="28"/>
    </location>
</feature>
<name>A0A2K8NVG1_9MOLU</name>
<proteinExistence type="predicted"/>
<dbReference type="AlphaFoldDB" id="A0A2K8NVG1"/>
<dbReference type="EMBL" id="CP024964">
    <property type="protein sequence ID" value="ATZ17835.1"/>
    <property type="molecule type" value="Genomic_DNA"/>
</dbReference>
<dbReference type="Proteomes" id="UP000231896">
    <property type="component" value="Chromosome"/>
</dbReference>
<dbReference type="KEGG" id="eml:EMELA_v1c02620"/>
<keyword evidence="1" id="KW-0472">Membrane</keyword>
<feature type="transmembrane region" description="Helical" evidence="1">
    <location>
        <begin position="61"/>
        <end position="85"/>
    </location>
</feature>
<organism evidence="2 3">
    <name type="scientific">Mesoplasma melaleucae</name>
    <dbReference type="NCBI Taxonomy" id="81459"/>
    <lineage>
        <taxon>Bacteria</taxon>
        <taxon>Bacillati</taxon>
        <taxon>Mycoplasmatota</taxon>
        <taxon>Mollicutes</taxon>
        <taxon>Entomoplasmatales</taxon>
        <taxon>Entomoplasmataceae</taxon>
        <taxon>Mesoplasma</taxon>
    </lineage>
</organism>
<protein>
    <submittedName>
        <fullName evidence="2">Uncharacterized protein</fullName>
    </submittedName>
</protein>
<dbReference type="RefSeq" id="WP_100608948.1">
    <property type="nucleotide sequence ID" value="NZ_CP024964.1"/>
</dbReference>